<proteinExistence type="predicted"/>
<gene>
    <name evidence="2" type="ORF">PPNO1_LOCUS613</name>
</gene>
<keyword evidence="3" id="KW-1185">Reference proteome</keyword>
<dbReference type="Proteomes" id="UP000838763">
    <property type="component" value="Unassembled WGS sequence"/>
</dbReference>
<evidence type="ECO:0000313" key="2">
    <source>
        <dbReference type="EMBL" id="CAI4210815.1"/>
    </source>
</evidence>
<feature type="compositionally biased region" description="Polar residues" evidence="1">
    <location>
        <begin position="527"/>
        <end position="538"/>
    </location>
</feature>
<dbReference type="AlphaFoldDB" id="A0A9P1GVI4"/>
<feature type="region of interest" description="Disordered" evidence="1">
    <location>
        <begin position="194"/>
        <end position="298"/>
    </location>
</feature>
<feature type="compositionally biased region" description="Basic and acidic residues" evidence="1">
    <location>
        <begin position="425"/>
        <end position="447"/>
    </location>
</feature>
<feature type="compositionally biased region" description="Acidic residues" evidence="1">
    <location>
        <begin position="641"/>
        <end position="654"/>
    </location>
</feature>
<organism evidence="2 3">
    <name type="scientific">Parascedosporium putredinis</name>
    <dbReference type="NCBI Taxonomy" id="1442378"/>
    <lineage>
        <taxon>Eukaryota</taxon>
        <taxon>Fungi</taxon>
        <taxon>Dikarya</taxon>
        <taxon>Ascomycota</taxon>
        <taxon>Pezizomycotina</taxon>
        <taxon>Sordariomycetes</taxon>
        <taxon>Hypocreomycetidae</taxon>
        <taxon>Microascales</taxon>
        <taxon>Microascaceae</taxon>
        <taxon>Parascedosporium</taxon>
    </lineage>
</organism>
<feature type="region of interest" description="Disordered" evidence="1">
    <location>
        <begin position="330"/>
        <end position="350"/>
    </location>
</feature>
<feature type="compositionally biased region" description="Polar residues" evidence="1">
    <location>
        <begin position="509"/>
        <end position="518"/>
    </location>
</feature>
<evidence type="ECO:0000313" key="3">
    <source>
        <dbReference type="Proteomes" id="UP000838763"/>
    </source>
</evidence>
<feature type="compositionally biased region" description="Low complexity" evidence="1">
    <location>
        <begin position="253"/>
        <end position="283"/>
    </location>
</feature>
<feature type="region of interest" description="Disordered" evidence="1">
    <location>
        <begin position="633"/>
        <end position="681"/>
    </location>
</feature>
<feature type="compositionally biased region" description="Low complexity" evidence="1">
    <location>
        <begin position="570"/>
        <end position="582"/>
    </location>
</feature>
<name>A0A9P1GVI4_9PEZI</name>
<feature type="compositionally biased region" description="Polar residues" evidence="1">
    <location>
        <begin position="204"/>
        <end position="213"/>
    </location>
</feature>
<evidence type="ECO:0000256" key="1">
    <source>
        <dbReference type="SAM" id="MobiDB-lite"/>
    </source>
</evidence>
<comment type="caution">
    <text evidence="2">The sequence shown here is derived from an EMBL/GenBank/DDBJ whole genome shotgun (WGS) entry which is preliminary data.</text>
</comment>
<feature type="compositionally biased region" description="Polar residues" evidence="1">
    <location>
        <begin position="452"/>
        <end position="466"/>
    </location>
</feature>
<protein>
    <submittedName>
        <fullName evidence="2">Uncharacterized protein</fullName>
    </submittedName>
</protein>
<feature type="region of interest" description="Disordered" evidence="1">
    <location>
        <begin position="368"/>
        <end position="582"/>
    </location>
</feature>
<feature type="region of interest" description="Disordered" evidence="1">
    <location>
        <begin position="76"/>
        <end position="95"/>
    </location>
</feature>
<feature type="compositionally biased region" description="Low complexity" evidence="1">
    <location>
        <begin position="539"/>
        <end position="559"/>
    </location>
</feature>
<sequence length="750" mass="80931">MGAAQKTLANVFCPGDQGRQNIKAQATNCIELQRDILEQRHGLFRTDDHRYRLDRRFTRLFPSSPSFSVISVVKPAPARQRSASHSGSARRLSRARSSSSLLDEFFRHPERRAVWQRTEERANHEQATKMENRQVMGDLVDFCATMSRHPTISCPFPRRATVTRGSEADSVMRFTDSRGVVTVLRTVSENRESAVANDAIDSPAASTRPSKSLSEGGDNALRDYHTASLPPAPLPQSAPARRPSTARLARQNSSAGAPPSSSGTARSLGPPAVPLSASAPSSPHTRHPVRRWSTLPAPAEAPESIEGVLYGQRGQKMPASATQALARAATFSGRTRSNTSNTVGSSTSASTAPRVNIAKAIPMIRVPGSASTRNSASDLRSLARGGASPREVNVITSNPSNPPRDPSPVGQVSARIEALAAGQGQREKRKDIEASRASRERRRKESEEGSLYRSSSLAPSDTTSRSPADESDSDPPMPARRLPSRQPSMSPVVVVANVEPSTPPKKPSITVSHHSSPASTPPRTPLTADSLSTHYTTNPRGRSPGCRSPPTTSPSTASPYPVPQWTHPNLPSRLPTSSRSLPSFAEERMREMERRMQRLERSGDMWLHAIVPVLDSLNRTLTMIQDERRLLGANGNTAAGGDDDGGNDGDIDNEDPARNGDGVVARGGDKGAKGVGGFPRLTRRSTLNEKALLDLKRIERGELRPEELRGSSGLDALEPLMRELQQAATRGQAPKPIEPAMNLIEAEPAR</sequence>
<feature type="region of interest" description="Disordered" evidence="1">
    <location>
        <begin position="724"/>
        <end position="750"/>
    </location>
</feature>
<dbReference type="EMBL" id="CALLCH030000001">
    <property type="protein sequence ID" value="CAI4210815.1"/>
    <property type="molecule type" value="Genomic_DNA"/>
</dbReference>
<reference evidence="2" key="1">
    <citation type="submission" date="2022-11" db="EMBL/GenBank/DDBJ databases">
        <authorList>
            <person name="Scott C."/>
            <person name="Bruce N."/>
        </authorList>
    </citation>
    <scope>NUCLEOTIDE SEQUENCE</scope>
</reference>
<accession>A0A9P1GVI4</accession>
<feature type="compositionally biased region" description="Polar residues" evidence="1">
    <location>
        <begin position="369"/>
        <end position="378"/>
    </location>
</feature>